<dbReference type="OrthoDB" id="417877at2759"/>
<dbReference type="GO" id="GO:0044550">
    <property type="term" value="P:secondary metabolite biosynthetic process"/>
    <property type="evidence" value="ECO:0007669"/>
    <property type="project" value="TreeGrafter"/>
</dbReference>
<accession>A0A318YSV9</accession>
<evidence type="ECO:0000256" key="1">
    <source>
        <dbReference type="ARBA" id="ARBA00022630"/>
    </source>
</evidence>
<keyword evidence="1" id="KW-0285">Flavoprotein</keyword>
<evidence type="ECO:0000313" key="6">
    <source>
        <dbReference type="EMBL" id="PYH28472.1"/>
    </source>
</evidence>
<dbReference type="GeneID" id="37130918"/>
<sequence length="415" mass="45821">MDTDKFEIAIIGAGITGITLTLGLLSRGIPVRVYERARDFHEIGAGIGFTPNAEWAMKVVNPRIHTAFKRVATPNASDWFQWVDGFNETSIDPRETEEQLLFKIYLGERGFEGCHRAQLLGELARLLPEGIVTFHKALDTMEPAADNRLGQLLRFQDGTTVTAHAVIGCDGIRSRVRQILFALGDAKVATRFMHLGPDAHALTFPVALGSPLNVVAFVTDPNPWPYADRWTAQRNKADVAAAFSRFGPTMRTIIDLLPDPTDQWAVFDTYDHPPNTYSRGPVCIAGDAAHAAAPHHGAGAGCGVEDVAALCAVLDLAAKRVDATKCGPTGKAARITTAFETYDAVRRERAQWLVESSRIIGNLYEWQDNEVGSDASKCHDEVYWRSHRIWDYDIDTMMTKTAKVFEVRVAELTKN</sequence>
<feature type="domain" description="FAD-binding" evidence="5">
    <location>
        <begin position="145"/>
        <end position="316"/>
    </location>
</feature>
<keyword evidence="4" id="KW-0812">Transmembrane</keyword>
<dbReference type="PANTHER" id="PTHR46720">
    <property type="entry name" value="HYDROXYLASE, PUTATIVE (AFU_ORTHOLOGUE AFUA_3G01460)-RELATED"/>
    <property type="match status" value="1"/>
</dbReference>
<gene>
    <name evidence="6" type="ORF">BO87DRAFT_451383</name>
</gene>
<keyword evidence="2" id="KW-0274">FAD</keyword>
<feature type="transmembrane region" description="Helical" evidence="4">
    <location>
        <begin position="6"/>
        <end position="26"/>
    </location>
</feature>
<organism evidence="6 7">
    <name type="scientific">Aspergillus neoniger (strain CBS 115656)</name>
    <dbReference type="NCBI Taxonomy" id="1448310"/>
    <lineage>
        <taxon>Eukaryota</taxon>
        <taxon>Fungi</taxon>
        <taxon>Dikarya</taxon>
        <taxon>Ascomycota</taxon>
        <taxon>Pezizomycotina</taxon>
        <taxon>Eurotiomycetes</taxon>
        <taxon>Eurotiomycetidae</taxon>
        <taxon>Eurotiales</taxon>
        <taxon>Aspergillaceae</taxon>
        <taxon>Aspergillus</taxon>
        <taxon>Aspergillus subgen. Circumdati</taxon>
    </lineage>
</organism>
<keyword evidence="7" id="KW-1185">Reference proteome</keyword>
<dbReference type="EMBL" id="KZ821511">
    <property type="protein sequence ID" value="PYH28472.1"/>
    <property type="molecule type" value="Genomic_DNA"/>
</dbReference>
<dbReference type="PRINTS" id="PR00420">
    <property type="entry name" value="RNGMNOXGNASE"/>
</dbReference>
<reference evidence="6" key="1">
    <citation type="submission" date="2016-12" db="EMBL/GenBank/DDBJ databases">
        <title>The genomes of Aspergillus section Nigri reveals drivers in fungal speciation.</title>
        <authorList>
            <consortium name="DOE Joint Genome Institute"/>
            <person name="Vesth T.C."/>
            <person name="Nybo J."/>
            <person name="Theobald S."/>
            <person name="Brandl J."/>
            <person name="Frisvad J.C."/>
            <person name="Nielsen K.F."/>
            <person name="Lyhne E.K."/>
            <person name="Kogle M.E."/>
            <person name="Kuo A."/>
            <person name="Riley R."/>
            <person name="Clum A."/>
            <person name="Nolan M."/>
            <person name="Lipzen A."/>
            <person name="Salamov A."/>
            <person name="Henrissat B."/>
            <person name="Wiebenga A."/>
            <person name="De Vries R.P."/>
            <person name="Grigoriev I.V."/>
            <person name="Mortensen U.H."/>
            <person name="Andersen M.R."/>
            <person name="Baker S.E."/>
        </authorList>
    </citation>
    <scope>NUCLEOTIDE SEQUENCE [LARGE SCALE GENOMIC DNA]</scope>
    <source>
        <strain evidence="6">CBS 115656</strain>
    </source>
</reference>
<dbReference type="InterPro" id="IPR051104">
    <property type="entry name" value="FAD_monoxygenase"/>
</dbReference>
<dbReference type="PANTHER" id="PTHR46720:SF3">
    <property type="entry name" value="FAD-BINDING DOMAIN-CONTAINING PROTEIN-RELATED"/>
    <property type="match status" value="1"/>
</dbReference>
<keyword evidence="4" id="KW-0472">Membrane</keyword>
<dbReference type="InterPro" id="IPR002938">
    <property type="entry name" value="FAD-bd"/>
</dbReference>
<dbReference type="Gene3D" id="3.50.50.60">
    <property type="entry name" value="FAD/NAD(P)-binding domain"/>
    <property type="match status" value="1"/>
</dbReference>
<dbReference type="GO" id="GO:0016491">
    <property type="term" value="F:oxidoreductase activity"/>
    <property type="evidence" value="ECO:0007669"/>
    <property type="project" value="UniProtKB-KW"/>
</dbReference>
<dbReference type="InterPro" id="IPR036188">
    <property type="entry name" value="FAD/NAD-bd_sf"/>
</dbReference>
<protein>
    <submittedName>
        <fullName evidence="6">FAD/NAD(P)-binding domain-containing protein</fullName>
    </submittedName>
</protein>
<dbReference type="AlphaFoldDB" id="A0A318YSV9"/>
<dbReference type="RefSeq" id="XP_025473950.1">
    <property type="nucleotide sequence ID" value="XM_025628462.1"/>
</dbReference>
<keyword evidence="3" id="KW-0560">Oxidoreductase</keyword>
<evidence type="ECO:0000313" key="7">
    <source>
        <dbReference type="Proteomes" id="UP000247647"/>
    </source>
</evidence>
<proteinExistence type="predicted"/>
<evidence type="ECO:0000256" key="3">
    <source>
        <dbReference type="ARBA" id="ARBA00023002"/>
    </source>
</evidence>
<name>A0A318YSV9_ASPNB</name>
<keyword evidence="4" id="KW-1133">Transmembrane helix</keyword>
<dbReference type="Proteomes" id="UP000247647">
    <property type="component" value="Unassembled WGS sequence"/>
</dbReference>
<evidence type="ECO:0000259" key="5">
    <source>
        <dbReference type="Pfam" id="PF01494"/>
    </source>
</evidence>
<dbReference type="Pfam" id="PF01494">
    <property type="entry name" value="FAD_binding_3"/>
    <property type="match status" value="1"/>
</dbReference>
<evidence type="ECO:0000256" key="4">
    <source>
        <dbReference type="SAM" id="Phobius"/>
    </source>
</evidence>
<dbReference type="SUPFAM" id="SSF54373">
    <property type="entry name" value="FAD-linked reductases, C-terminal domain"/>
    <property type="match status" value="1"/>
</dbReference>
<dbReference type="SUPFAM" id="SSF51905">
    <property type="entry name" value="FAD/NAD(P)-binding domain"/>
    <property type="match status" value="1"/>
</dbReference>
<evidence type="ECO:0000256" key="2">
    <source>
        <dbReference type="ARBA" id="ARBA00022827"/>
    </source>
</evidence>
<dbReference type="GO" id="GO:0071949">
    <property type="term" value="F:FAD binding"/>
    <property type="evidence" value="ECO:0007669"/>
    <property type="project" value="InterPro"/>
</dbReference>